<dbReference type="PANTHER" id="PTHR43304:SF1">
    <property type="entry name" value="PAC DOMAIN-CONTAINING PROTEIN"/>
    <property type="match status" value="1"/>
</dbReference>
<evidence type="ECO:0000256" key="6">
    <source>
        <dbReference type="ARBA" id="ARBA00022777"/>
    </source>
</evidence>
<sequence length="650" mass="75248">MTRIIDKKEYCKGQKYEQFFFESPAVMISFNSDNGDIVDINQAAIDYYGYSTDEFLSMKISDINIAEQSFIFECIRDIKMWGKRIFHFKHRLRNGEVRDVEVFSGVITFEGQNLINSIIVDVTLKLRIEKDLEISRERLAQVIEATRAGIWEYNIIDKTNYIDKQWKAIIGYEDQELSSVSEECQSRLHPEDIPRINHAIQQCEEHKSSHYDVEHRLRHKDGTYRWVKATGIVIYNEKKEPIRTVGAIIDITRIKETEERILESENKLKDFAQAIPDVSAIVDEDGRYIEVFGINADKSMKGQTFHQRFPKELADSMLEDIRQAILTGETRSMIRELDMGSVKRYFEGRTAPMNYRLNGKRTAALVVSDITERLQVDQMLKFTYELQRKSDFINDILSGNLAYNDITITMDKDFKMDLSLPLYCCLIRIDEANEILKLNYPQNQKNKIIHAISTRTSYIVWDNKDRIGVLCETGDTHDTWEQSMKVASEIKKIISDFNPDLVVSIGISDTHSGSGSIEKSYQEAWNTLISAQCQDQDDGRIYHYRDMGIFQILASIYGKEYTSDFVQKMIGPLVAYDSKKGTDFLITLEEVLKNSNLKDSANKLFIHQKTLVFRKQRIEKILGVSLDNFDTRLSISAAIKLHKLNNIKRS</sequence>
<protein>
    <recommendedName>
        <fullName evidence="3">histidine kinase</fullName>
        <ecNumber evidence="3">2.7.13.3</ecNumber>
    </recommendedName>
</protein>
<keyword evidence="4" id="KW-0597">Phosphoprotein</keyword>
<feature type="domain" description="PAC" evidence="8">
    <location>
        <begin position="211"/>
        <end position="263"/>
    </location>
</feature>
<comment type="similarity">
    <text evidence="2">Belongs to the CdaR family.</text>
</comment>
<dbReference type="InterPro" id="IPR042070">
    <property type="entry name" value="PucR_C-HTH_sf"/>
</dbReference>
<dbReference type="Pfam" id="PF17853">
    <property type="entry name" value="GGDEF_2"/>
    <property type="match status" value="1"/>
</dbReference>
<dbReference type="GO" id="GO:0004673">
    <property type="term" value="F:protein histidine kinase activity"/>
    <property type="evidence" value="ECO:0007669"/>
    <property type="project" value="UniProtKB-EC"/>
</dbReference>
<dbReference type="Gene3D" id="1.10.10.2840">
    <property type="entry name" value="PucR C-terminal helix-turn-helix domain"/>
    <property type="match status" value="1"/>
</dbReference>
<dbReference type="NCBIfam" id="TIGR00229">
    <property type="entry name" value="sensory_box"/>
    <property type="match status" value="3"/>
</dbReference>
<comment type="caution">
    <text evidence="9">The sequence shown here is derived from an EMBL/GenBank/DDBJ whole genome shotgun (WGS) entry which is preliminary data.</text>
</comment>
<dbReference type="RefSeq" id="WP_135545526.1">
    <property type="nucleotide sequence ID" value="NZ_SPQQ01000002.1"/>
</dbReference>
<dbReference type="EC" id="2.7.13.3" evidence="3"/>
<dbReference type="Pfam" id="PF08448">
    <property type="entry name" value="PAS_4"/>
    <property type="match status" value="1"/>
</dbReference>
<evidence type="ECO:0000259" key="8">
    <source>
        <dbReference type="PROSITE" id="PS50113"/>
    </source>
</evidence>
<comment type="catalytic activity">
    <reaction evidence="1">
        <text>ATP + protein L-histidine = ADP + protein N-phospho-L-histidine.</text>
        <dbReference type="EC" id="2.7.13.3"/>
    </reaction>
</comment>
<evidence type="ECO:0000259" key="7">
    <source>
        <dbReference type="PROSITE" id="PS50112"/>
    </source>
</evidence>
<dbReference type="AlphaFoldDB" id="A0A4Z0R7F6"/>
<dbReference type="OrthoDB" id="9807021at2"/>
<dbReference type="InterPro" id="IPR041522">
    <property type="entry name" value="CdaR_GGDEF"/>
</dbReference>
<dbReference type="SMART" id="SM00086">
    <property type="entry name" value="PAC"/>
    <property type="match status" value="2"/>
</dbReference>
<dbReference type="InterPro" id="IPR052162">
    <property type="entry name" value="Sensor_kinase/Photoreceptor"/>
</dbReference>
<dbReference type="Pfam" id="PF08447">
    <property type="entry name" value="PAS_3"/>
    <property type="match status" value="1"/>
</dbReference>
<evidence type="ECO:0000313" key="10">
    <source>
        <dbReference type="Proteomes" id="UP000298460"/>
    </source>
</evidence>
<evidence type="ECO:0000256" key="1">
    <source>
        <dbReference type="ARBA" id="ARBA00000085"/>
    </source>
</evidence>
<feature type="domain" description="PAS" evidence="7">
    <location>
        <begin position="135"/>
        <end position="207"/>
    </location>
</feature>
<dbReference type="SMART" id="SM00091">
    <property type="entry name" value="PAS"/>
    <property type="match status" value="3"/>
</dbReference>
<dbReference type="EMBL" id="SPQQ01000002">
    <property type="protein sequence ID" value="TGE39032.1"/>
    <property type="molecule type" value="Genomic_DNA"/>
</dbReference>
<dbReference type="InterPro" id="IPR013656">
    <property type="entry name" value="PAS_4"/>
</dbReference>
<name>A0A4Z0R7F6_9FIRM</name>
<dbReference type="InterPro" id="IPR000014">
    <property type="entry name" value="PAS"/>
</dbReference>
<proteinExistence type="inferred from homology"/>
<dbReference type="Pfam" id="PF13426">
    <property type="entry name" value="PAS_9"/>
    <property type="match status" value="1"/>
</dbReference>
<dbReference type="Gene3D" id="3.30.450.20">
    <property type="entry name" value="PAS domain"/>
    <property type="match status" value="3"/>
</dbReference>
<dbReference type="InterPro" id="IPR035965">
    <property type="entry name" value="PAS-like_dom_sf"/>
</dbReference>
<reference evidence="9 10" key="1">
    <citation type="submission" date="2019-03" db="EMBL/GenBank/DDBJ databases">
        <title>Draft Genome Sequence of Desulfosporosinus fructosivorans Strain 63.6F, Isolated from Marine Sediment in the Baltic Sea.</title>
        <authorList>
            <person name="Hausmann B."/>
            <person name="Vandieken V."/>
            <person name="Pjevac P."/>
            <person name="Schreck K."/>
            <person name="Herbold C.W."/>
            <person name="Loy A."/>
        </authorList>
    </citation>
    <scope>NUCLEOTIDE SEQUENCE [LARGE SCALE GENOMIC DNA]</scope>
    <source>
        <strain evidence="9 10">63.6F</strain>
    </source>
</reference>
<dbReference type="InterPro" id="IPR000700">
    <property type="entry name" value="PAS-assoc_C"/>
</dbReference>
<dbReference type="PROSITE" id="PS50112">
    <property type="entry name" value="PAS"/>
    <property type="match status" value="1"/>
</dbReference>
<evidence type="ECO:0000256" key="4">
    <source>
        <dbReference type="ARBA" id="ARBA00022553"/>
    </source>
</evidence>
<organism evidence="9 10">
    <name type="scientific">Desulfosporosinus fructosivorans</name>
    <dbReference type="NCBI Taxonomy" id="2018669"/>
    <lineage>
        <taxon>Bacteria</taxon>
        <taxon>Bacillati</taxon>
        <taxon>Bacillota</taxon>
        <taxon>Clostridia</taxon>
        <taxon>Eubacteriales</taxon>
        <taxon>Desulfitobacteriaceae</taxon>
        <taxon>Desulfosporosinus</taxon>
    </lineage>
</organism>
<dbReference type="CDD" id="cd00130">
    <property type="entry name" value="PAS"/>
    <property type="match status" value="2"/>
</dbReference>
<evidence type="ECO:0000256" key="3">
    <source>
        <dbReference type="ARBA" id="ARBA00012438"/>
    </source>
</evidence>
<keyword evidence="6" id="KW-0418">Kinase</keyword>
<dbReference type="InterPro" id="IPR025736">
    <property type="entry name" value="PucR_C-HTH_dom"/>
</dbReference>
<evidence type="ECO:0000256" key="2">
    <source>
        <dbReference type="ARBA" id="ARBA00006754"/>
    </source>
</evidence>
<evidence type="ECO:0000256" key="5">
    <source>
        <dbReference type="ARBA" id="ARBA00022679"/>
    </source>
</evidence>
<dbReference type="PROSITE" id="PS50113">
    <property type="entry name" value="PAC"/>
    <property type="match status" value="1"/>
</dbReference>
<dbReference type="Proteomes" id="UP000298460">
    <property type="component" value="Unassembled WGS sequence"/>
</dbReference>
<dbReference type="PANTHER" id="PTHR43304">
    <property type="entry name" value="PHYTOCHROME-LIKE PROTEIN CPH1"/>
    <property type="match status" value="1"/>
</dbReference>
<dbReference type="Pfam" id="PF13556">
    <property type="entry name" value="HTH_30"/>
    <property type="match status" value="1"/>
</dbReference>
<keyword evidence="5" id="KW-0808">Transferase</keyword>
<gene>
    <name evidence="9" type="ORF">E4K67_06080</name>
</gene>
<evidence type="ECO:0000313" key="9">
    <source>
        <dbReference type="EMBL" id="TGE39032.1"/>
    </source>
</evidence>
<accession>A0A4Z0R7F6</accession>
<dbReference type="InterPro" id="IPR001610">
    <property type="entry name" value="PAC"/>
</dbReference>
<dbReference type="InterPro" id="IPR013655">
    <property type="entry name" value="PAS_fold_3"/>
</dbReference>
<keyword evidence="10" id="KW-1185">Reference proteome</keyword>
<dbReference type="SUPFAM" id="SSF55785">
    <property type="entry name" value="PYP-like sensor domain (PAS domain)"/>
    <property type="match status" value="3"/>
</dbReference>